<sequence>MHAGAFYFGPESINNRPQYLLQSYDVINEIIRETAFRLFAYRDDRLPASSLILWVYCSGEMLRERGTWQMDRLRARWILDTARFLGKLCFRAAGTTLPKIHTTIFHTVTPIYT</sequence>
<evidence type="ECO:0000313" key="2">
    <source>
        <dbReference type="Proteomes" id="UP001168821"/>
    </source>
</evidence>
<protein>
    <submittedName>
        <fullName evidence="1">Uncharacterized protein</fullName>
    </submittedName>
</protein>
<organism evidence="1 2">
    <name type="scientific">Zophobas morio</name>
    <dbReference type="NCBI Taxonomy" id="2755281"/>
    <lineage>
        <taxon>Eukaryota</taxon>
        <taxon>Metazoa</taxon>
        <taxon>Ecdysozoa</taxon>
        <taxon>Arthropoda</taxon>
        <taxon>Hexapoda</taxon>
        <taxon>Insecta</taxon>
        <taxon>Pterygota</taxon>
        <taxon>Neoptera</taxon>
        <taxon>Endopterygota</taxon>
        <taxon>Coleoptera</taxon>
        <taxon>Polyphaga</taxon>
        <taxon>Cucujiformia</taxon>
        <taxon>Tenebrionidae</taxon>
        <taxon>Zophobas</taxon>
    </lineage>
</organism>
<comment type="caution">
    <text evidence="1">The sequence shown here is derived from an EMBL/GenBank/DDBJ whole genome shotgun (WGS) entry which is preliminary data.</text>
</comment>
<dbReference type="Proteomes" id="UP001168821">
    <property type="component" value="Unassembled WGS sequence"/>
</dbReference>
<proteinExistence type="predicted"/>
<gene>
    <name evidence="1" type="ORF">Zmor_009677</name>
</gene>
<accession>A0AA38IM37</accession>
<dbReference type="EMBL" id="JALNTZ010000003">
    <property type="protein sequence ID" value="KAJ3657901.1"/>
    <property type="molecule type" value="Genomic_DNA"/>
</dbReference>
<evidence type="ECO:0000313" key="1">
    <source>
        <dbReference type="EMBL" id="KAJ3657901.1"/>
    </source>
</evidence>
<name>A0AA38IM37_9CUCU</name>
<dbReference type="AlphaFoldDB" id="A0AA38IM37"/>
<reference evidence="1" key="1">
    <citation type="journal article" date="2023" name="G3 (Bethesda)">
        <title>Whole genome assemblies of Zophobas morio and Tenebrio molitor.</title>
        <authorList>
            <person name="Kaur S."/>
            <person name="Stinson S.A."/>
            <person name="diCenzo G.C."/>
        </authorList>
    </citation>
    <scope>NUCLEOTIDE SEQUENCE</scope>
    <source>
        <strain evidence="1">QUZm001</strain>
    </source>
</reference>
<keyword evidence="2" id="KW-1185">Reference proteome</keyword>